<dbReference type="EMBL" id="FOIB01000001">
    <property type="protein sequence ID" value="SET17786.1"/>
    <property type="molecule type" value="Genomic_DNA"/>
</dbReference>
<dbReference type="EMBL" id="BJXR01000002">
    <property type="protein sequence ID" value="GEN05109.1"/>
    <property type="molecule type" value="Genomic_DNA"/>
</dbReference>
<organism evidence="2 5">
    <name type="scientific">Myxococcus fulvus</name>
    <dbReference type="NCBI Taxonomy" id="33"/>
    <lineage>
        <taxon>Bacteria</taxon>
        <taxon>Pseudomonadati</taxon>
        <taxon>Myxococcota</taxon>
        <taxon>Myxococcia</taxon>
        <taxon>Myxococcales</taxon>
        <taxon>Cystobacterineae</taxon>
        <taxon>Myxococcaceae</taxon>
        <taxon>Myxococcus</taxon>
    </lineage>
</organism>
<dbReference type="Proteomes" id="UP000321514">
    <property type="component" value="Unassembled WGS sequence"/>
</dbReference>
<keyword evidence="1" id="KW-0812">Transmembrane</keyword>
<reference evidence="2 5" key="2">
    <citation type="submission" date="2019-07" db="EMBL/GenBank/DDBJ databases">
        <title>Whole genome shotgun sequence of Myxococcus fulvus NBRC 100333.</title>
        <authorList>
            <person name="Hosoyama A."/>
            <person name="Uohara A."/>
            <person name="Ohji S."/>
            <person name="Ichikawa N."/>
        </authorList>
    </citation>
    <scope>NUCLEOTIDE SEQUENCE [LARGE SCALE GENOMIC DNA]</scope>
    <source>
        <strain evidence="2 5">NBRC 100333</strain>
    </source>
</reference>
<evidence type="ECO:0000256" key="1">
    <source>
        <dbReference type="SAM" id="Phobius"/>
    </source>
</evidence>
<feature type="transmembrane region" description="Helical" evidence="1">
    <location>
        <begin position="20"/>
        <end position="42"/>
    </location>
</feature>
<evidence type="ECO:0000313" key="4">
    <source>
        <dbReference type="Proteomes" id="UP000183760"/>
    </source>
</evidence>
<dbReference type="Proteomes" id="UP000183760">
    <property type="component" value="Unassembled WGS sequence"/>
</dbReference>
<evidence type="ECO:0000313" key="5">
    <source>
        <dbReference type="Proteomes" id="UP000321514"/>
    </source>
</evidence>
<gene>
    <name evidence="2" type="ORF">MFU01_01460</name>
    <name evidence="3" type="ORF">SAMN05443572_1011347</name>
</gene>
<accession>A0A511ST54</accession>
<sequence>MDEGGGGQFTIVGCDCDSFSYLLLTYSVPILFTVGPLLVWWLRRGARHSGYGLSSTSTR</sequence>
<keyword evidence="4" id="KW-1185">Reference proteome</keyword>
<evidence type="ECO:0000313" key="2">
    <source>
        <dbReference type="EMBL" id="GEN05109.1"/>
    </source>
</evidence>
<proteinExistence type="predicted"/>
<name>A0A511ST54_MYXFU</name>
<comment type="caution">
    <text evidence="2">The sequence shown here is derived from an EMBL/GenBank/DDBJ whole genome shotgun (WGS) entry which is preliminary data.</text>
</comment>
<evidence type="ECO:0000313" key="3">
    <source>
        <dbReference type="EMBL" id="SET17786.1"/>
    </source>
</evidence>
<keyword evidence="1" id="KW-0472">Membrane</keyword>
<protein>
    <submittedName>
        <fullName evidence="2">Uncharacterized protein</fullName>
    </submittedName>
</protein>
<reference evidence="3 4" key="1">
    <citation type="submission" date="2016-10" db="EMBL/GenBank/DDBJ databases">
        <authorList>
            <person name="Varghese N."/>
            <person name="Submissions S."/>
        </authorList>
    </citation>
    <scope>NUCLEOTIDE SEQUENCE [LARGE SCALE GENOMIC DNA]</scope>
    <source>
        <strain evidence="3 4">DSM 16525</strain>
    </source>
</reference>
<dbReference type="AlphaFoldDB" id="A0A511ST54"/>
<keyword evidence="1" id="KW-1133">Transmembrane helix</keyword>